<sequence length="542" mass="57632">MNAFRLPAPTIANKLFVLTVNALVGILIITGFLLYTERGVILQERQNGVQQAVETVYGTLEYYQARVAANEMPLKEAQQRAMSAIRGMRYGNGEYFWINDMKPTMLMHPFKPELDNTSLAENKDPDGKRIFVEMVDLVKKNGGGFEFYMWPKPGSDAPVAKVSYVKGYAPWGWVVGSGVYIDSVDTAVWSRTRMALLIAAVLGAALFAVGLLIARSVTRPIGHALKVAQRVAQGDLTSDIRPRSRDETGQLMQALRDMNGNLVNIVGSVHRSAGTIATASSEIASGNLDLSSRTEQQAGSLEETASAMEELTATVRQNADNARQANQLAVAASTVAAHGGNVMAKVVDTMGAIDRSSKNIRDIISVIDGIAFQTNILALNAAVEAARAGEQGRGFAVVATEVRSLAQRSAAAAREIKDLIAESVGNAEAGSELVGQAGATIRDIVDSVQRVTDIMAEIAAASDEQSAGIQQVNQAIGQMDQVTQQNAALVEQAAAAAGALQEQAGQLAAEVSIFRLKDRDQPADRAQTGWSRAPVALPGVAG</sequence>
<dbReference type="Pfam" id="PF00015">
    <property type="entry name" value="MCPsignal"/>
    <property type="match status" value="1"/>
</dbReference>
<reference evidence="13 14" key="1">
    <citation type="submission" date="2017-05" db="EMBL/GenBank/DDBJ databases">
        <authorList>
            <person name="Varghese N."/>
            <person name="Submissions S."/>
        </authorList>
    </citation>
    <scope>NUCLEOTIDE SEQUENCE [LARGE SCALE GENOMIC DNA]</scope>
    <source>
        <strain evidence="13 14">DSM 26001</strain>
    </source>
</reference>
<name>A0ABY1Q261_9BURK</name>
<feature type="region of interest" description="Disordered" evidence="9">
    <location>
        <begin position="520"/>
        <end position="542"/>
    </location>
</feature>
<dbReference type="CDD" id="cd06225">
    <property type="entry name" value="HAMP"/>
    <property type="match status" value="1"/>
</dbReference>
<evidence type="ECO:0000256" key="7">
    <source>
        <dbReference type="ARBA" id="ARBA00029447"/>
    </source>
</evidence>
<dbReference type="InterPro" id="IPR033480">
    <property type="entry name" value="sCache_2"/>
</dbReference>
<evidence type="ECO:0000256" key="4">
    <source>
        <dbReference type="ARBA" id="ARBA00022692"/>
    </source>
</evidence>
<dbReference type="InterPro" id="IPR051310">
    <property type="entry name" value="MCP_chemotaxis"/>
</dbReference>
<dbReference type="Pfam" id="PF00672">
    <property type="entry name" value="HAMP"/>
    <property type="match status" value="1"/>
</dbReference>
<evidence type="ECO:0000313" key="14">
    <source>
        <dbReference type="Proteomes" id="UP001158049"/>
    </source>
</evidence>
<keyword evidence="6 10" id="KW-0472">Membrane</keyword>
<proteinExistence type="inferred from homology"/>
<dbReference type="SMART" id="SM00283">
    <property type="entry name" value="MA"/>
    <property type="match status" value="1"/>
</dbReference>
<dbReference type="PANTHER" id="PTHR43531">
    <property type="entry name" value="PROTEIN ICFG"/>
    <property type="match status" value="1"/>
</dbReference>
<dbReference type="PANTHER" id="PTHR43531:SF14">
    <property type="entry name" value="METHYL-ACCEPTING CHEMOTAXIS PROTEIN I-RELATED"/>
    <property type="match status" value="1"/>
</dbReference>
<keyword evidence="5 10" id="KW-1133">Transmembrane helix</keyword>
<organism evidence="13 14">
    <name type="scientific">Noviherbaspirillum suwonense</name>
    <dbReference type="NCBI Taxonomy" id="1224511"/>
    <lineage>
        <taxon>Bacteria</taxon>
        <taxon>Pseudomonadati</taxon>
        <taxon>Pseudomonadota</taxon>
        <taxon>Betaproteobacteria</taxon>
        <taxon>Burkholderiales</taxon>
        <taxon>Oxalobacteraceae</taxon>
        <taxon>Noviherbaspirillum</taxon>
    </lineage>
</organism>
<evidence type="ECO:0000256" key="10">
    <source>
        <dbReference type="SAM" id="Phobius"/>
    </source>
</evidence>
<dbReference type="CDD" id="cd11386">
    <property type="entry name" value="MCP_signal"/>
    <property type="match status" value="1"/>
</dbReference>
<evidence type="ECO:0000256" key="1">
    <source>
        <dbReference type="ARBA" id="ARBA00004651"/>
    </source>
</evidence>
<keyword evidence="4 10" id="KW-0812">Transmembrane</keyword>
<feature type="transmembrane region" description="Helical" evidence="10">
    <location>
        <begin position="194"/>
        <end position="214"/>
    </location>
</feature>
<dbReference type="InterPro" id="IPR004090">
    <property type="entry name" value="Chemotax_Me-accpt_rcpt"/>
</dbReference>
<evidence type="ECO:0000256" key="3">
    <source>
        <dbReference type="ARBA" id="ARBA00022481"/>
    </source>
</evidence>
<evidence type="ECO:0000256" key="6">
    <source>
        <dbReference type="ARBA" id="ARBA00023136"/>
    </source>
</evidence>
<comment type="caution">
    <text evidence="13">The sequence shown here is derived from an EMBL/GenBank/DDBJ whole genome shotgun (WGS) entry which is preliminary data.</text>
</comment>
<protein>
    <submittedName>
        <fullName evidence="13">Methyl-accepting chemotaxis sensory transducer with Cache sensor</fullName>
    </submittedName>
</protein>
<dbReference type="InterPro" id="IPR003660">
    <property type="entry name" value="HAMP_dom"/>
</dbReference>
<dbReference type="PRINTS" id="PR00260">
    <property type="entry name" value="CHEMTRNSDUCR"/>
</dbReference>
<dbReference type="Gene3D" id="1.10.287.950">
    <property type="entry name" value="Methyl-accepting chemotaxis protein"/>
    <property type="match status" value="1"/>
</dbReference>
<dbReference type="EMBL" id="FXUL01000005">
    <property type="protein sequence ID" value="SMP56978.1"/>
    <property type="molecule type" value="Genomic_DNA"/>
</dbReference>
<feature type="domain" description="Methyl-accepting transducer" evidence="11">
    <location>
        <begin position="272"/>
        <end position="501"/>
    </location>
</feature>
<evidence type="ECO:0000256" key="5">
    <source>
        <dbReference type="ARBA" id="ARBA00022989"/>
    </source>
</evidence>
<dbReference type="SMART" id="SM00304">
    <property type="entry name" value="HAMP"/>
    <property type="match status" value="1"/>
</dbReference>
<dbReference type="InterPro" id="IPR004089">
    <property type="entry name" value="MCPsignal_dom"/>
</dbReference>
<keyword evidence="8" id="KW-0807">Transducer</keyword>
<comment type="similarity">
    <text evidence="7">Belongs to the methyl-accepting chemotaxis (MCP) protein family.</text>
</comment>
<dbReference type="SUPFAM" id="SSF58104">
    <property type="entry name" value="Methyl-accepting chemotaxis protein (MCP) signaling domain"/>
    <property type="match status" value="1"/>
</dbReference>
<evidence type="ECO:0000256" key="8">
    <source>
        <dbReference type="PROSITE-ProRule" id="PRU00284"/>
    </source>
</evidence>
<comment type="subcellular location">
    <subcellularLocation>
        <location evidence="1">Cell membrane</location>
        <topology evidence="1">Multi-pass membrane protein</topology>
    </subcellularLocation>
</comment>
<dbReference type="Pfam" id="PF17200">
    <property type="entry name" value="sCache_2"/>
    <property type="match status" value="1"/>
</dbReference>
<gene>
    <name evidence="13" type="ORF">SAMN06295970_10520</name>
</gene>
<evidence type="ECO:0000256" key="9">
    <source>
        <dbReference type="SAM" id="MobiDB-lite"/>
    </source>
</evidence>
<keyword evidence="3" id="KW-0488">Methylation</keyword>
<dbReference type="RefSeq" id="WP_283441898.1">
    <property type="nucleotide sequence ID" value="NZ_FXUL01000005.1"/>
</dbReference>
<accession>A0ABY1Q261</accession>
<dbReference type="PROSITE" id="PS50111">
    <property type="entry name" value="CHEMOTAXIS_TRANSDUC_2"/>
    <property type="match status" value="1"/>
</dbReference>
<feature type="domain" description="HAMP" evidence="12">
    <location>
        <begin position="215"/>
        <end position="267"/>
    </location>
</feature>
<dbReference type="SMART" id="SM01049">
    <property type="entry name" value="Cache_2"/>
    <property type="match status" value="1"/>
</dbReference>
<dbReference type="PROSITE" id="PS50885">
    <property type="entry name" value="HAMP"/>
    <property type="match status" value="1"/>
</dbReference>
<keyword evidence="2" id="KW-1003">Cell membrane</keyword>
<evidence type="ECO:0000259" key="11">
    <source>
        <dbReference type="PROSITE" id="PS50111"/>
    </source>
</evidence>
<feature type="transmembrane region" description="Helical" evidence="10">
    <location>
        <begin position="15"/>
        <end position="35"/>
    </location>
</feature>
<keyword evidence="14" id="KW-1185">Reference proteome</keyword>
<dbReference type="Proteomes" id="UP001158049">
    <property type="component" value="Unassembled WGS sequence"/>
</dbReference>
<evidence type="ECO:0000313" key="13">
    <source>
        <dbReference type="EMBL" id="SMP56978.1"/>
    </source>
</evidence>
<dbReference type="Gene3D" id="3.30.450.20">
    <property type="entry name" value="PAS domain"/>
    <property type="match status" value="1"/>
</dbReference>
<evidence type="ECO:0000259" key="12">
    <source>
        <dbReference type="PROSITE" id="PS50885"/>
    </source>
</evidence>
<evidence type="ECO:0000256" key="2">
    <source>
        <dbReference type="ARBA" id="ARBA00022475"/>
    </source>
</evidence>